<protein>
    <submittedName>
        <fullName evidence="2">Uncharacterized protein</fullName>
    </submittedName>
</protein>
<reference evidence="2 3" key="1">
    <citation type="submission" date="2023-01" db="EMBL/GenBank/DDBJ databases">
        <authorList>
            <person name="Whitehead M."/>
        </authorList>
    </citation>
    <scope>NUCLEOTIDE SEQUENCE [LARGE SCALE GENOMIC DNA]</scope>
</reference>
<dbReference type="EMBL" id="CARXXK010000001">
    <property type="protein sequence ID" value="CAI6345247.1"/>
    <property type="molecule type" value="Genomic_DNA"/>
</dbReference>
<proteinExistence type="predicted"/>
<evidence type="ECO:0000313" key="3">
    <source>
        <dbReference type="Proteomes" id="UP001160148"/>
    </source>
</evidence>
<comment type="caution">
    <text evidence="2">The sequence shown here is derived from an EMBL/GenBank/DDBJ whole genome shotgun (WGS) entry which is preliminary data.</text>
</comment>
<dbReference type="AlphaFoldDB" id="A0AAV0VPZ3"/>
<organism evidence="2 3">
    <name type="scientific">Macrosiphum euphorbiae</name>
    <name type="common">potato aphid</name>
    <dbReference type="NCBI Taxonomy" id="13131"/>
    <lineage>
        <taxon>Eukaryota</taxon>
        <taxon>Metazoa</taxon>
        <taxon>Ecdysozoa</taxon>
        <taxon>Arthropoda</taxon>
        <taxon>Hexapoda</taxon>
        <taxon>Insecta</taxon>
        <taxon>Pterygota</taxon>
        <taxon>Neoptera</taxon>
        <taxon>Paraneoptera</taxon>
        <taxon>Hemiptera</taxon>
        <taxon>Sternorrhyncha</taxon>
        <taxon>Aphidomorpha</taxon>
        <taxon>Aphidoidea</taxon>
        <taxon>Aphididae</taxon>
        <taxon>Macrosiphini</taxon>
        <taxon>Macrosiphum</taxon>
    </lineage>
</organism>
<name>A0AAV0VPZ3_9HEMI</name>
<accession>A0AAV0VPZ3</accession>
<keyword evidence="3" id="KW-1185">Reference proteome</keyword>
<sequence length="111" mass="12353">MIILHLHVKKPSMNLHVMPSAKEAILRTIRAAQYIKIYSIVRNPAQIIITIFFDNKHSRPKSNFVKDSHASEHVNTVSPTSPSLTYAMVASNQSSHPNSTPSYQVTSPSAE</sequence>
<evidence type="ECO:0000313" key="2">
    <source>
        <dbReference type="EMBL" id="CAI6345247.1"/>
    </source>
</evidence>
<gene>
    <name evidence="2" type="ORF">MEUPH1_LOCUS2280</name>
</gene>
<evidence type="ECO:0000256" key="1">
    <source>
        <dbReference type="SAM" id="MobiDB-lite"/>
    </source>
</evidence>
<feature type="region of interest" description="Disordered" evidence="1">
    <location>
        <begin position="92"/>
        <end position="111"/>
    </location>
</feature>
<dbReference type="Proteomes" id="UP001160148">
    <property type="component" value="Unassembled WGS sequence"/>
</dbReference>